<keyword evidence="4" id="KW-0804">Transcription</keyword>
<evidence type="ECO:0000259" key="5">
    <source>
        <dbReference type="PROSITE" id="PS50937"/>
    </source>
</evidence>
<dbReference type="PROSITE" id="PS50937">
    <property type="entry name" value="HTH_MERR_2"/>
    <property type="match status" value="1"/>
</dbReference>
<dbReference type="PANTHER" id="PTHR30204">
    <property type="entry name" value="REDOX-CYCLING DRUG-SENSING TRANSCRIPTIONAL ACTIVATOR SOXR"/>
    <property type="match status" value="1"/>
</dbReference>
<dbReference type="GO" id="GO:0003677">
    <property type="term" value="F:DNA binding"/>
    <property type="evidence" value="ECO:0007669"/>
    <property type="project" value="UniProtKB-KW"/>
</dbReference>
<dbReference type="InterPro" id="IPR000551">
    <property type="entry name" value="MerR-type_HTH_dom"/>
</dbReference>
<evidence type="ECO:0000256" key="2">
    <source>
        <dbReference type="ARBA" id="ARBA00023015"/>
    </source>
</evidence>
<feature type="domain" description="HTH merR-type" evidence="5">
    <location>
        <begin position="10"/>
        <end position="79"/>
    </location>
</feature>
<dbReference type="Proteomes" id="UP000267464">
    <property type="component" value="Unassembled WGS sequence"/>
</dbReference>
<dbReference type="SMART" id="SM00422">
    <property type="entry name" value="HTH_MERR"/>
    <property type="match status" value="1"/>
</dbReference>
<dbReference type="InterPro" id="IPR009061">
    <property type="entry name" value="DNA-bd_dom_put_sf"/>
</dbReference>
<dbReference type="InterPro" id="IPR012925">
    <property type="entry name" value="TipAS_dom"/>
</dbReference>
<keyword evidence="1" id="KW-0678">Repressor</keyword>
<dbReference type="InterPro" id="IPR047057">
    <property type="entry name" value="MerR_fam"/>
</dbReference>
<keyword evidence="2" id="KW-0805">Transcription regulation</keyword>
<name>A0A3N7HVY7_9BURK</name>
<evidence type="ECO:0000256" key="4">
    <source>
        <dbReference type="ARBA" id="ARBA00023163"/>
    </source>
</evidence>
<dbReference type="Gene3D" id="1.10.1660.10">
    <property type="match status" value="1"/>
</dbReference>
<accession>A0A3N7HVY7</accession>
<evidence type="ECO:0000313" key="6">
    <source>
        <dbReference type="EMBL" id="RQP26540.1"/>
    </source>
</evidence>
<gene>
    <name evidence="6" type="ORF">DZC73_05915</name>
</gene>
<evidence type="ECO:0000256" key="3">
    <source>
        <dbReference type="ARBA" id="ARBA00023125"/>
    </source>
</evidence>
<dbReference type="PROSITE" id="PS00552">
    <property type="entry name" value="HTH_MERR_1"/>
    <property type="match status" value="1"/>
</dbReference>
<evidence type="ECO:0000256" key="1">
    <source>
        <dbReference type="ARBA" id="ARBA00022491"/>
    </source>
</evidence>
<dbReference type="SUPFAM" id="SSF46955">
    <property type="entry name" value="Putative DNA-binding domain"/>
    <property type="match status" value="1"/>
</dbReference>
<dbReference type="PANTHER" id="PTHR30204:SF69">
    <property type="entry name" value="MERR-FAMILY TRANSCRIPTIONAL REGULATOR"/>
    <property type="match status" value="1"/>
</dbReference>
<comment type="caution">
    <text evidence="6">The sequence shown here is derived from an EMBL/GenBank/DDBJ whole genome shotgun (WGS) entry which is preliminary data.</text>
</comment>
<keyword evidence="7" id="KW-1185">Reference proteome</keyword>
<sequence length="355" mass="40557">MPWRGESMSLLKVGELAKRSGLTVRTLHHYDEIGLLVPSVRSESGYRLYDRADVARLHAIQALRKLGLPLSEVGEMLACDGATLPAIVERQIQALDREIEQASELRARLTLVQAAMATGSTPSVSDWLDTLSLMSTYGKYFAADELKTILQNLKRMESEWQPLTAQIREQMALGVPPTDLSVQPLARRWMDLSIRWMEGDMDRLIRWGRMYREEVQARGRHGIDLDVIDYIGKAVEMRLAALHRHLSPEDVARMDKTLDPQCRQYAAELRVLMDEGLRPDSPKAREMAQRWFELMNRMVRGDADLQARLVKAFDTEPLLREGAVLSQQQREFIRQAMADLQQPRETEKGLDPHTT</sequence>
<dbReference type="AlphaFoldDB" id="A0A3N7HVY7"/>
<proteinExistence type="predicted"/>
<dbReference type="EMBL" id="QUSW01000001">
    <property type="protein sequence ID" value="RQP26540.1"/>
    <property type="molecule type" value="Genomic_DNA"/>
</dbReference>
<dbReference type="Pfam" id="PF13411">
    <property type="entry name" value="MerR_1"/>
    <property type="match status" value="1"/>
</dbReference>
<protein>
    <submittedName>
        <fullName evidence="6">MerR family transcriptional regulator</fullName>
    </submittedName>
</protein>
<reference evidence="6 7" key="1">
    <citation type="submission" date="2018-08" db="EMBL/GenBank/DDBJ databases">
        <authorList>
            <person name="Khan S.A."/>
            <person name="Jeon C.O."/>
            <person name="Chun B.H."/>
            <person name="Jeong S.E."/>
        </authorList>
    </citation>
    <scope>NUCLEOTIDE SEQUENCE [LARGE SCALE GENOMIC DNA]</scope>
    <source>
        <strain evidence="6 7">S-16</strain>
    </source>
</reference>
<dbReference type="Pfam" id="PF07739">
    <property type="entry name" value="TipAS"/>
    <property type="match status" value="1"/>
</dbReference>
<keyword evidence="3" id="KW-0238">DNA-binding</keyword>
<dbReference type="PRINTS" id="PR00040">
    <property type="entry name" value="HTHMERR"/>
</dbReference>
<dbReference type="GO" id="GO:0003700">
    <property type="term" value="F:DNA-binding transcription factor activity"/>
    <property type="evidence" value="ECO:0007669"/>
    <property type="project" value="InterPro"/>
</dbReference>
<reference evidence="6 7" key="2">
    <citation type="submission" date="2018-12" db="EMBL/GenBank/DDBJ databases">
        <title>Rhizobacter gummiphilus sp. nov., a rubber-degrading bacterium isolated from the soil of a botanical garden in Japan.</title>
        <authorList>
            <person name="Shunsuke S.S."/>
        </authorList>
    </citation>
    <scope>NUCLEOTIDE SEQUENCE [LARGE SCALE GENOMIC DNA]</scope>
    <source>
        <strain evidence="6 7">S-16</strain>
    </source>
</reference>
<evidence type="ECO:0000313" key="7">
    <source>
        <dbReference type="Proteomes" id="UP000267464"/>
    </source>
</evidence>
<organism evidence="6 7">
    <name type="scientific">Piscinibacter terrae</name>
    <dbReference type="NCBI Taxonomy" id="2496871"/>
    <lineage>
        <taxon>Bacteria</taxon>
        <taxon>Pseudomonadati</taxon>
        <taxon>Pseudomonadota</taxon>
        <taxon>Betaproteobacteria</taxon>
        <taxon>Burkholderiales</taxon>
        <taxon>Sphaerotilaceae</taxon>
        <taxon>Piscinibacter</taxon>
    </lineage>
</organism>